<name>A0A067CGL3_SAPPC</name>
<evidence type="ECO:0000313" key="3">
    <source>
        <dbReference type="Proteomes" id="UP000030745"/>
    </source>
</evidence>
<organism evidence="2 3">
    <name type="scientific">Saprolegnia parasitica (strain CBS 223.65)</name>
    <dbReference type="NCBI Taxonomy" id="695850"/>
    <lineage>
        <taxon>Eukaryota</taxon>
        <taxon>Sar</taxon>
        <taxon>Stramenopiles</taxon>
        <taxon>Oomycota</taxon>
        <taxon>Saprolegniomycetes</taxon>
        <taxon>Saprolegniales</taxon>
        <taxon>Saprolegniaceae</taxon>
        <taxon>Saprolegnia</taxon>
    </lineage>
</organism>
<dbReference type="OrthoDB" id="78864at2759"/>
<keyword evidence="3" id="KW-1185">Reference proteome</keyword>
<evidence type="ECO:0000313" key="2">
    <source>
        <dbReference type="EMBL" id="KDO25962.1"/>
    </source>
</evidence>
<feature type="region of interest" description="Disordered" evidence="1">
    <location>
        <begin position="70"/>
        <end position="89"/>
    </location>
</feature>
<reference evidence="2 3" key="1">
    <citation type="journal article" date="2013" name="PLoS Genet.">
        <title>Distinctive expansion of potential virulence genes in the genome of the oomycete fish pathogen Saprolegnia parasitica.</title>
        <authorList>
            <person name="Jiang R.H."/>
            <person name="de Bruijn I."/>
            <person name="Haas B.J."/>
            <person name="Belmonte R."/>
            <person name="Lobach L."/>
            <person name="Christie J."/>
            <person name="van den Ackerveken G."/>
            <person name="Bottin A."/>
            <person name="Bulone V."/>
            <person name="Diaz-Moreno S.M."/>
            <person name="Dumas B."/>
            <person name="Fan L."/>
            <person name="Gaulin E."/>
            <person name="Govers F."/>
            <person name="Grenville-Briggs L.J."/>
            <person name="Horner N.R."/>
            <person name="Levin J.Z."/>
            <person name="Mammella M."/>
            <person name="Meijer H.J."/>
            <person name="Morris P."/>
            <person name="Nusbaum C."/>
            <person name="Oome S."/>
            <person name="Phillips A.J."/>
            <person name="van Rooyen D."/>
            <person name="Rzeszutek E."/>
            <person name="Saraiva M."/>
            <person name="Secombes C.J."/>
            <person name="Seidl M.F."/>
            <person name="Snel B."/>
            <person name="Stassen J.H."/>
            <person name="Sykes S."/>
            <person name="Tripathy S."/>
            <person name="van den Berg H."/>
            <person name="Vega-Arreguin J.C."/>
            <person name="Wawra S."/>
            <person name="Young S.K."/>
            <person name="Zeng Q."/>
            <person name="Dieguez-Uribeondo J."/>
            <person name="Russ C."/>
            <person name="Tyler B.M."/>
            <person name="van West P."/>
        </authorList>
    </citation>
    <scope>NUCLEOTIDE SEQUENCE [LARGE SCALE GENOMIC DNA]</scope>
    <source>
        <strain evidence="2 3">CBS 223.65</strain>
    </source>
</reference>
<accession>A0A067CGL3</accession>
<dbReference type="OMA" id="VRSKQYY"/>
<proteinExistence type="predicted"/>
<sequence length="103" mass="11901">MPSAGPLKKRVLTKQQLETNRVRSKQYYEDNRDSVLAKLRTYYNENREKERLRQRQKYMRMRARKLAAKVDGTVAPASPTPDASCRAPTTSLSNRLSVAFLLN</sequence>
<dbReference type="GeneID" id="24130829"/>
<dbReference type="RefSeq" id="XP_012203249.1">
    <property type="nucleotide sequence ID" value="XM_012347859.1"/>
</dbReference>
<dbReference type="VEuPathDB" id="FungiDB:SPRG_08615"/>
<dbReference type="KEGG" id="spar:SPRG_08615"/>
<dbReference type="Proteomes" id="UP000030745">
    <property type="component" value="Unassembled WGS sequence"/>
</dbReference>
<dbReference type="EMBL" id="KK583227">
    <property type="protein sequence ID" value="KDO25962.1"/>
    <property type="molecule type" value="Genomic_DNA"/>
</dbReference>
<dbReference type="AlphaFoldDB" id="A0A067CGL3"/>
<protein>
    <submittedName>
        <fullName evidence="2">Uncharacterized protein</fullName>
    </submittedName>
</protein>
<evidence type="ECO:0000256" key="1">
    <source>
        <dbReference type="SAM" id="MobiDB-lite"/>
    </source>
</evidence>
<gene>
    <name evidence="2" type="ORF">SPRG_08615</name>
</gene>